<keyword evidence="2" id="KW-1185">Reference proteome</keyword>
<evidence type="ECO:0000313" key="2">
    <source>
        <dbReference type="Proteomes" id="UP001162992"/>
    </source>
</evidence>
<dbReference type="EMBL" id="CM055100">
    <property type="protein sequence ID" value="KAJ7542868.1"/>
    <property type="molecule type" value="Genomic_DNA"/>
</dbReference>
<proteinExistence type="predicted"/>
<reference evidence="2" key="1">
    <citation type="journal article" date="2024" name="Proc. Natl. Acad. Sci. U.S.A.">
        <title>Extraordinary preservation of gene collinearity over three hundred million years revealed in homosporous lycophytes.</title>
        <authorList>
            <person name="Li C."/>
            <person name="Wickell D."/>
            <person name="Kuo L.Y."/>
            <person name="Chen X."/>
            <person name="Nie B."/>
            <person name="Liao X."/>
            <person name="Peng D."/>
            <person name="Ji J."/>
            <person name="Jenkins J."/>
            <person name="Williams M."/>
            <person name="Shu S."/>
            <person name="Plott C."/>
            <person name="Barry K."/>
            <person name="Rajasekar S."/>
            <person name="Grimwood J."/>
            <person name="Han X."/>
            <person name="Sun S."/>
            <person name="Hou Z."/>
            <person name="He W."/>
            <person name="Dai G."/>
            <person name="Sun C."/>
            <person name="Schmutz J."/>
            <person name="Leebens-Mack J.H."/>
            <person name="Li F.W."/>
            <person name="Wang L."/>
        </authorList>
    </citation>
    <scope>NUCLEOTIDE SEQUENCE [LARGE SCALE GENOMIC DNA]</scope>
    <source>
        <strain evidence="2">cv. PW_Plant_1</strain>
    </source>
</reference>
<evidence type="ECO:0000313" key="1">
    <source>
        <dbReference type="EMBL" id="KAJ7542868.1"/>
    </source>
</evidence>
<sequence length="101" mass="11572">MRSHHNHQQVANPTSASFVHVAEGEQAAGLLFSKFKYKLQDFIAEVRSLRGKEESARLERLSIIVCKEIEVERRKEIEALRLELAEAVDIRHSLENTVECT</sequence>
<dbReference type="Proteomes" id="UP001162992">
    <property type="component" value="Chromosome 9"/>
</dbReference>
<gene>
    <name evidence="1" type="ORF">O6H91_09G015500</name>
</gene>
<protein>
    <submittedName>
        <fullName evidence="1">Uncharacterized protein</fullName>
    </submittedName>
</protein>
<organism evidence="1 2">
    <name type="scientific">Diphasiastrum complanatum</name>
    <name type="common">Issler's clubmoss</name>
    <name type="synonym">Lycopodium complanatum</name>
    <dbReference type="NCBI Taxonomy" id="34168"/>
    <lineage>
        <taxon>Eukaryota</taxon>
        <taxon>Viridiplantae</taxon>
        <taxon>Streptophyta</taxon>
        <taxon>Embryophyta</taxon>
        <taxon>Tracheophyta</taxon>
        <taxon>Lycopodiopsida</taxon>
        <taxon>Lycopodiales</taxon>
        <taxon>Lycopodiaceae</taxon>
        <taxon>Lycopodioideae</taxon>
        <taxon>Diphasiastrum</taxon>
    </lineage>
</organism>
<accession>A0ACC2CLJ1</accession>
<name>A0ACC2CLJ1_DIPCM</name>
<comment type="caution">
    <text evidence="1">The sequence shown here is derived from an EMBL/GenBank/DDBJ whole genome shotgun (WGS) entry which is preliminary data.</text>
</comment>